<dbReference type="PANTHER" id="PTHR48006">
    <property type="entry name" value="LEUCINE-RICH REPEAT-CONTAINING PROTEIN DDB_G0281931-RELATED"/>
    <property type="match status" value="1"/>
</dbReference>
<dbReference type="SUPFAM" id="SSF56112">
    <property type="entry name" value="Protein kinase-like (PK-like)"/>
    <property type="match status" value="2"/>
</dbReference>
<dbReference type="SMART" id="SM00220">
    <property type="entry name" value="S_TKc"/>
    <property type="match status" value="1"/>
</dbReference>
<dbReference type="GO" id="GO:0005524">
    <property type="term" value="F:ATP binding"/>
    <property type="evidence" value="ECO:0007669"/>
    <property type="project" value="UniProtKB-KW"/>
</dbReference>
<dbReference type="Gene3D" id="3.30.200.20">
    <property type="entry name" value="Phosphorylase Kinase, domain 1"/>
    <property type="match status" value="1"/>
</dbReference>
<dbReference type="PROSITE" id="PS00108">
    <property type="entry name" value="PROTEIN_KINASE_ST"/>
    <property type="match status" value="2"/>
</dbReference>
<keyword evidence="24" id="KW-1185">Reference proteome</keyword>
<keyword evidence="7 20" id="KW-0812">Transmembrane</keyword>
<dbReference type="FunFam" id="1.10.510.10:FF:001023">
    <property type="entry name" value="Os07g0541700 protein"/>
    <property type="match status" value="1"/>
</dbReference>
<evidence type="ECO:0000256" key="21">
    <source>
        <dbReference type="SAM" id="SignalP"/>
    </source>
</evidence>
<keyword evidence="14 20" id="KW-0472">Membrane</keyword>
<evidence type="ECO:0000256" key="2">
    <source>
        <dbReference type="ARBA" id="ARBA00012513"/>
    </source>
</evidence>
<gene>
    <name evidence="23" type="ORF">F3Y22_tig00111769pilonHSYRG00566</name>
</gene>
<keyword evidence="6" id="KW-0808">Transferase</keyword>
<dbReference type="Gene3D" id="1.10.510.10">
    <property type="entry name" value="Transferase(Phosphotransferase) domain 1"/>
    <property type="match status" value="2"/>
</dbReference>
<comment type="catalytic activity">
    <reaction evidence="17">
        <text>L-threonyl-[protein] + ATP = O-phospho-L-threonyl-[protein] + ADP + H(+)</text>
        <dbReference type="Rhea" id="RHEA:46608"/>
        <dbReference type="Rhea" id="RHEA-COMP:11060"/>
        <dbReference type="Rhea" id="RHEA-COMP:11605"/>
        <dbReference type="ChEBI" id="CHEBI:15378"/>
        <dbReference type="ChEBI" id="CHEBI:30013"/>
        <dbReference type="ChEBI" id="CHEBI:30616"/>
        <dbReference type="ChEBI" id="CHEBI:61977"/>
        <dbReference type="ChEBI" id="CHEBI:456216"/>
        <dbReference type="EC" id="2.7.11.1"/>
    </reaction>
</comment>
<keyword evidence="8 21" id="KW-0732">Signal</keyword>
<feature type="signal peptide" evidence="21">
    <location>
        <begin position="1"/>
        <end position="45"/>
    </location>
</feature>
<evidence type="ECO:0000256" key="14">
    <source>
        <dbReference type="ARBA" id="ARBA00023136"/>
    </source>
</evidence>
<organism evidence="23 24">
    <name type="scientific">Hibiscus syriacus</name>
    <name type="common">Rose of Sharon</name>
    <dbReference type="NCBI Taxonomy" id="106335"/>
    <lineage>
        <taxon>Eukaryota</taxon>
        <taxon>Viridiplantae</taxon>
        <taxon>Streptophyta</taxon>
        <taxon>Embryophyta</taxon>
        <taxon>Tracheophyta</taxon>
        <taxon>Spermatophyta</taxon>
        <taxon>Magnoliopsida</taxon>
        <taxon>eudicotyledons</taxon>
        <taxon>Gunneridae</taxon>
        <taxon>Pentapetalae</taxon>
        <taxon>rosids</taxon>
        <taxon>malvids</taxon>
        <taxon>Malvales</taxon>
        <taxon>Malvaceae</taxon>
        <taxon>Malvoideae</taxon>
        <taxon>Hibiscus</taxon>
    </lineage>
</organism>
<keyword evidence="4" id="KW-0597">Phosphoprotein</keyword>
<evidence type="ECO:0000256" key="11">
    <source>
        <dbReference type="ARBA" id="ARBA00022777"/>
    </source>
</evidence>
<feature type="domain" description="Protein kinase" evidence="22">
    <location>
        <begin position="706"/>
        <end position="980"/>
    </location>
</feature>
<proteinExistence type="predicted"/>
<keyword evidence="16" id="KW-0325">Glycoprotein</keyword>
<sequence length="1348" mass="148550">MPNSDNLSVKKGKTTTSMKPPLSSSNRLLCFFWVVFFLFSQSVNAQNATTVPSEVRALNTIFQRWDIQAPDTWNISGEPCTGTALTTSFSVFEDPSNNPGIRCDCSFNDSTVCHITSLRVFGLDRRGVIPEELLEFPYLDFLKIDRNFFSGPLPPFLGNLSRLGLLSIAQNNITGPIPKELANCQKLYLLSLGNNNISGTLPPELGDLVELGELYINSCGLSGEIPSTFANLKELRTMWASDNAFTGKIPDFFGNLTKLTTLRFEGNSLEGPIPSSLGNLTSLTSLRIGDIYNGSSSLDFIRNLKNLTDLVLRNVMLTGSLPSDITELQSLQKLDLSFNNLTGTIPTTLFTMNSLRYLFLGNNSLSGSIPSQKSDTLQTIDLSYNFLSGNLPSWVNSGLQLNLVANNFTLNSTNIRRLPGLECLQRSFPCFRNAPRYANFSIKCGGGPMLSDRISFEADNSTLGPATFNVTSARRWAVSNAGLFAEARIQQFVQNFLGQVRDTNNPALYQTSRLSPGSLRYYGLGLENGPYTVRLFFAETSFPERASQSWRSLGRRVFDVYIQGTRQLRDFDIANEAGGVNRAITRNFTTNVTENHLEIHLFWAGKGTTGTPEDGTYGPAISAISVVPNFIPTVSGIPPSNPKGKSHTALIAGVTVPVVALALILVFVSIYVKRRREDDDEEVLLGISPRPNTFSYSELKAATEDFSPSQKLGEGGFGPVYKGTLSDGRVVAVKQLSVASNQGKEQFVTEIATISAVQHRNLVKLYGCCIGGNRRLLVYEYLVNKSLDQALWGKDVLHLDWPTRFNICLSTARGLAYLHEESRPRIVHRDVKASNILLDEELCPKISDFGLAKLYDDKITHVTTRAAGTIGYLAPEYAMRGHLTEKVDVFGFGVVILEIVSGRPNSYNTTENDRIYLLELAWTLHENNQPLSLVDPTLAEFDENEAFRMIGVALLCTQASPSMRPPMSRVVGMLAGDIEVNNVTTKPSYITDWDFQDITGTFVDEETQTSIASDQSNIDIKSKNKTTSGADNQPIPSPVNITEFKESIGEGRMTSVLHIGYIIRWEGGSSEATYSSISPWKESIYSLRFLTLYAGGSYMNFDWPTRFNIETARGLAYLQEESRPRIVHRDIKASNILLDAELCPKISDFRLAMLYDDKKNANEYKDCWNYGLPGAGVSLLWRFPVVGQTLIISLEDDKIYLRAWSLDLVDPNLVKFDENEALRVARVALLCTQGSPSMQPPMSHVAAMLADYIEVSSVITRPSYLTDWNFRDSIGTVVTGDAQGPGSAPIPSAVNDSDFSDIADGRAKGRQDFLTNPQVYGVPASPPGAATTSFPSPPRTKPDSLSNV</sequence>
<dbReference type="GO" id="GO:0005886">
    <property type="term" value="C:plasma membrane"/>
    <property type="evidence" value="ECO:0007669"/>
    <property type="project" value="TreeGrafter"/>
</dbReference>
<accession>A0A6A2Y1N4</accession>
<evidence type="ECO:0000313" key="23">
    <source>
        <dbReference type="EMBL" id="KAE8674195.1"/>
    </source>
</evidence>
<evidence type="ECO:0000256" key="12">
    <source>
        <dbReference type="ARBA" id="ARBA00022840"/>
    </source>
</evidence>
<keyword evidence="13 20" id="KW-1133">Transmembrane helix</keyword>
<dbReference type="InterPro" id="IPR000719">
    <property type="entry name" value="Prot_kinase_dom"/>
</dbReference>
<dbReference type="SUPFAM" id="SSF52058">
    <property type="entry name" value="L domain-like"/>
    <property type="match status" value="1"/>
</dbReference>
<dbReference type="EC" id="2.7.11.1" evidence="2"/>
<dbReference type="FunFam" id="3.30.200.20:FF:000140">
    <property type="entry name" value="Leucine-rich repeat receptor-like protein kinase"/>
    <property type="match status" value="1"/>
</dbReference>
<keyword evidence="9" id="KW-0677">Repeat</keyword>
<evidence type="ECO:0000256" key="16">
    <source>
        <dbReference type="ARBA" id="ARBA00023180"/>
    </source>
</evidence>
<evidence type="ECO:0000256" key="10">
    <source>
        <dbReference type="ARBA" id="ARBA00022741"/>
    </source>
</evidence>
<keyword evidence="12" id="KW-0067">ATP-binding</keyword>
<dbReference type="Gene3D" id="3.80.10.10">
    <property type="entry name" value="Ribonuclease Inhibitor"/>
    <property type="match status" value="2"/>
</dbReference>
<dbReference type="Proteomes" id="UP000436088">
    <property type="component" value="Unassembled WGS sequence"/>
</dbReference>
<feature type="region of interest" description="Disordered" evidence="19">
    <location>
        <begin position="1280"/>
        <end position="1348"/>
    </location>
</feature>
<evidence type="ECO:0000256" key="9">
    <source>
        <dbReference type="ARBA" id="ARBA00022737"/>
    </source>
</evidence>
<keyword evidence="11" id="KW-0418">Kinase</keyword>
<keyword evidence="3" id="KW-0723">Serine/threonine-protein kinase</keyword>
<evidence type="ECO:0000256" key="1">
    <source>
        <dbReference type="ARBA" id="ARBA00004479"/>
    </source>
</evidence>
<dbReference type="Pfam" id="PF07714">
    <property type="entry name" value="PK_Tyr_Ser-Thr"/>
    <property type="match status" value="2"/>
</dbReference>
<dbReference type="GO" id="GO:0004674">
    <property type="term" value="F:protein serine/threonine kinase activity"/>
    <property type="evidence" value="ECO:0007669"/>
    <property type="project" value="UniProtKB-KW"/>
</dbReference>
<evidence type="ECO:0000256" key="6">
    <source>
        <dbReference type="ARBA" id="ARBA00022679"/>
    </source>
</evidence>
<comment type="subcellular location">
    <subcellularLocation>
        <location evidence="1">Membrane</location>
        <topology evidence="1">Single-pass type I membrane protein</topology>
    </subcellularLocation>
</comment>
<evidence type="ECO:0000256" key="4">
    <source>
        <dbReference type="ARBA" id="ARBA00022553"/>
    </source>
</evidence>
<protein>
    <recommendedName>
        <fullName evidence="2">non-specific serine/threonine protein kinase</fullName>
        <ecNumber evidence="2">2.7.11.1</ecNumber>
    </recommendedName>
</protein>
<evidence type="ECO:0000256" key="17">
    <source>
        <dbReference type="ARBA" id="ARBA00047899"/>
    </source>
</evidence>
<dbReference type="CDD" id="cd14066">
    <property type="entry name" value="STKc_IRAK"/>
    <property type="match status" value="1"/>
</dbReference>
<reference evidence="23" key="1">
    <citation type="submission" date="2019-09" db="EMBL/GenBank/DDBJ databases">
        <title>Draft genome information of white flower Hibiscus syriacus.</title>
        <authorList>
            <person name="Kim Y.-M."/>
        </authorList>
    </citation>
    <scope>NUCLEOTIDE SEQUENCE [LARGE SCALE GENOMIC DNA]</scope>
    <source>
        <strain evidence="23">YM2019G1</strain>
    </source>
</reference>
<feature type="domain" description="Protein kinase" evidence="22">
    <location>
        <begin position="993"/>
        <end position="1348"/>
    </location>
</feature>
<evidence type="ECO:0000256" key="13">
    <source>
        <dbReference type="ARBA" id="ARBA00022989"/>
    </source>
</evidence>
<dbReference type="InterPro" id="IPR001611">
    <property type="entry name" value="Leu-rich_rpt"/>
</dbReference>
<dbReference type="FunFam" id="3.80.10.10:FF:000766">
    <property type="entry name" value="Os05g0263100 protein"/>
    <property type="match status" value="1"/>
</dbReference>
<feature type="region of interest" description="Disordered" evidence="19">
    <location>
        <begin position="1"/>
        <end position="21"/>
    </location>
</feature>
<evidence type="ECO:0000256" key="15">
    <source>
        <dbReference type="ARBA" id="ARBA00023170"/>
    </source>
</evidence>
<dbReference type="PANTHER" id="PTHR48006:SF34">
    <property type="entry name" value="OS08G0203700 PROTEIN"/>
    <property type="match status" value="1"/>
</dbReference>
<dbReference type="FunFam" id="1.10.510.10:FF:000044">
    <property type="entry name" value="Putative LRR receptor-like serine/threonine-protein kinase"/>
    <property type="match status" value="1"/>
</dbReference>
<dbReference type="InterPro" id="IPR011009">
    <property type="entry name" value="Kinase-like_dom_sf"/>
</dbReference>
<dbReference type="EMBL" id="VEPZ02001421">
    <property type="protein sequence ID" value="KAE8674195.1"/>
    <property type="molecule type" value="Genomic_DNA"/>
</dbReference>
<keyword evidence="10" id="KW-0547">Nucleotide-binding</keyword>
<feature type="transmembrane region" description="Helical" evidence="20">
    <location>
        <begin position="649"/>
        <end position="672"/>
    </location>
</feature>
<evidence type="ECO:0000256" key="19">
    <source>
        <dbReference type="SAM" id="MobiDB-lite"/>
    </source>
</evidence>
<feature type="compositionally biased region" description="Polar residues" evidence="19">
    <location>
        <begin position="1013"/>
        <end position="1031"/>
    </location>
</feature>
<keyword evidence="5" id="KW-0433">Leucine-rich repeat</keyword>
<evidence type="ECO:0000256" key="8">
    <source>
        <dbReference type="ARBA" id="ARBA00022729"/>
    </source>
</evidence>
<evidence type="ECO:0000256" key="7">
    <source>
        <dbReference type="ARBA" id="ARBA00022692"/>
    </source>
</evidence>
<dbReference type="Gene3D" id="2.60.120.430">
    <property type="entry name" value="Galactose-binding lectin"/>
    <property type="match status" value="1"/>
</dbReference>
<dbReference type="InterPro" id="IPR051824">
    <property type="entry name" value="LRR_Rcpt-Like_S/T_Kinase"/>
</dbReference>
<feature type="region of interest" description="Disordered" evidence="19">
    <location>
        <begin position="1013"/>
        <end position="1037"/>
    </location>
</feature>
<dbReference type="Pfam" id="PF11721">
    <property type="entry name" value="Malectin"/>
    <property type="match status" value="1"/>
</dbReference>
<evidence type="ECO:0000256" key="5">
    <source>
        <dbReference type="ARBA" id="ARBA00022614"/>
    </source>
</evidence>
<comment type="caution">
    <text evidence="23">The sequence shown here is derived from an EMBL/GenBank/DDBJ whole genome shotgun (WGS) entry which is preliminary data.</text>
</comment>
<evidence type="ECO:0000313" key="24">
    <source>
        <dbReference type="Proteomes" id="UP000436088"/>
    </source>
</evidence>
<evidence type="ECO:0000256" key="3">
    <source>
        <dbReference type="ARBA" id="ARBA00022527"/>
    </source>
</evidence>
<dbReference type="PROSITE" id="PS50011">
    <property type="entry name" value="PROTEIN_KINASE_DOM"/>
    <property type="match status" value="2"/>
</dbReference>
<dbReference type="InterPro" id="IPR032675">
    <property type="entry name" value="LRR_dom_sf"/>
</dbReference>
<dbReference type="InterPro" id="IPR001245">
    <property type="entry name" value="Ser-Thr/Tyr_kinase_cat_dom"/>
</dbReference>
<dbReference type="InterPro" id="IPR021720">
    <property type="entry name" value="Malectin_dom"/>
</dbReference>
<keyword evidence="15" id="KW-0675">Receptor</keyword>
<dbReference type="InterPro" id="IPR008271">
    <property type="entry name" value="Ser/Thr_kinase_AS"/>
</dbReference>
<dbReference type="FunFam" id="3.80.10.10:FF:000298">
    <property type="entry name" value="Putative LRR receptor-like serine/threonine-protein kinase"/>
    <property type="match status" value="1"/>
</dbReference>
<dbReference type="Pfam" id="PF00560">
    <property type="entry name" value="LRR_1"/>
    <property type="match status" value="6"/>
</dbReference>
<evidence type="ECO:0000259" key="22">
    <source>
        <dbReference type="PROSITE" id="PS50011"/>
    </source>
</evidence>
<comment type="catalytic activity">
    <reaction evidence="18">
        <text>L-seryl-[protein] + ATP = O-phospho-L-seryl-[protein] + ADP + H(+)</text>
        <dbReference type="Rhea" id="RHEA:17989"/>
        <dbReference type="Rhea" id="RHEA-COMP:9863"/>
        <dbReference type="Rhea" id="RHEA-COMP:11604"/>
        <dbReference type="ChEBI" id="CHEBI:15378"/>
        <dbReference type="ChEBI" id="CHEBI:29999"/>
        <dbReference type="ChEBI" id="CHEBI:30616"/>
        <dbReference type="ChEBI" id="CHEBI:83421"/>
        <dbReference type="ChEBI" id="CHEBI:456216"/>
        <dbReference type="EC" id="2.7.11.1"/>
    </reaction>
</comment>
<name>A0A6A2Y1N4_HIBSY</name>
<evidence type="ECO:0000256" key="20">
    <source>
        <dbReference type="SAM" id="Phobius"/>
    </source>
</evidence>
<evidence type="ECO:0000256" key="18">
    <source>
        <dbReference type="ARBA" id="ARBA00048679"/>
    </source>
</evidence>
<feature type="chain" id="PRO_5025422540" description="non-specific serine/threonine protein kinase" evidence="21">
    <location>
        <begin position="46"/>
        <end position="1348"/>
    </location>
</feature>